<keyword evidence="1" id="KW-0805">Transcription regulation</keyword>
<dbReference type="Pfam" id="PF13377">
    <property type="entry name" value="Peripla_BP_3"/>
    <property type="match status" value="1"/>
</dbReference>
<evidence type="ECO:0000256" key="1">
    <source>
        <dbReference type="ARBA" id="ARBA00023015"/>
    </source>
</evidence>
<gene>
    <name evidence="5" type="ORF">LX81_03085</name>
</gene>
<evidence type="ECO:0000313" key="6">
    <source>
        <dbReference type="Proteomes" id="UP000248916"/>
    </source>
</evidence>
<keyword evidence="2 5" id="KW-0238">DNA-binding</keyword>
<sequence length="344" mass="38105">MTRKKIDTMQDLAGEIRVSRPTLSRYFQDPGTVSPRMREKIERGLSAVDYVPNFFAVQLARRGEGLVGIVIPSLTDVFQASMFEAAERALAERGHRLILQSSGNDVAGEDRAIDTLRSMNVNGILLAPVAAPNRLPRLREIVRSVPVVLIDSGVEGAEGYLDDVGIDNRQGIELILDYLIREGRNPVYLTMPCVNRNATERRAAYEAVMLENELEPRFVESGPPVGWNFEEYGYRTMARCFAEGRHVADTLICASDRIATGAMKAAHQFKLFQPGTRRFGIAGHDNDLLARFLHPGLTTVEQDLGRIAETAVEILLARVKDPAGASVPIRSRRIPGRLIVRESA</sequence>
<dbReference type="Proteomes" id="UP000248916">
    <property type="component" value="Unassembled WGS sequence"/>
</dbReference>
<dbReference type="InterPro" id="IPR010982">
    <property type="entry name" value="Lambda_DNA-bd_dom_sf"/>
</dbReference>
<dbReference type="InterPro" id="IPR028082">
    <property type="entry name" value="Peripla_BP_I"/>
</dbReference>
<dbReference type="GO" id="GO:0003700">
    <property type="term" value="F:DNA-binding transcription factor activity"/>
    <property type="evidence" value="ECO:0007669"/>
    <property type="project" value="TreeGrafter"/>
</dbReference>
<dbReference type="InterPro" id="IPR046335">
    <property type="entry name" value="LacI/GalR-like_sensor"/>
</dbReference>
<dbReference type="Gene3D" id="1.10.260.40">
    <property type="entry name" value="lambda repressor-like DNA-binding domains"/>
    <property type="match status" value="1"/>
</dbReference>
<keyword evidence="3" id="KW-0804">Transcription</keyword>
<dbReference type="CDD" id="cd06267">
    <property type="entry name" value="PBP1_LacI_sugar_binding-like"/>
    <property type="match status" value="1"/>
</dbReference>
<organism evidence="5 6">
    <name type="scientific">Palleronia aestuarii</name>
    <dbReference type="NCBI Taxonomy" id="568105"/>
    <lineage>
        <taxon>Bacteria</taxon>
        <taxon>Pseudomonadati</taxon>
        <taxon>Pseudomonadota</taxon>
        <taxon>Alphaproteobacteria</taxon>
        <taxon>Rhodobacterales</taxon>
        <taxon>Roseobacteraceae</taxon>
        <taxon>Palleronia</taxon>
    </lineage>
</organism>
<dbReference type="RefSeq" id="WP_111538170.1">
    <property type="nucleotide sequence ID" value="NZ_QKZL01000016.1"/>
</dbReference>
<dbReference type="Pfam" id="PF00356">
    <property type="entry name" value="LacI"/>
    <property type="match status" value="1"/>
</dbReference>
<feature type="domain" description="HTH lacI-type" evidence="4">
    <location>
        <begin position="8"/>
        <end position="61"/>
    </location>
</feature>
<evidence type="ECO:0000259" key="4">
    <source>
        <dbReference type="PROSITE" id="PS50932"/>
    </source>
</evidence>
<comment type="caution">
    <text evidence="5">The sequence shown here is derived from an EMBL/GenBank/DDBJ whole genome shotgun (WGS) entry which is preliminary data.</text>
</comment>
<proteinExistence type="predicted"/>
<dbReference type="PROSITE" id="PS50932">
    <property type="entry name" value="HTH_LACI_2"/>
    <property type="match status" value="1"/>
</dbReference>
<dbReference type="PANTHER" id="PTHR30146:SF109">
    <property type="entry name" value="HTH-TYPE TRANSCRIPTIONAL REGULATOR GALS"/>
    <property type="match status" value="1"/>
</dbReference>
<dbReference type="SUPFAM" id="SSF47413">
    <property type="entry name" value="lambda repressor-like DNA-binding domains"/>
    <property type="match status" value="1"/>
</dbReference>
<accession>A0A2W7N195</accession>
<keyword evidence="6" id="KW-1185">Reference proteome</keyword>
<dbReference type="SUPFAM" id="SSF53822">
    <property type="entry name" value="Periplasmic binding protein-like I"/>
    <property type="match status" value="1"/>
</dbReference>
<evidence type="ECO:0000256" key="2">
    <source>
        <dbReference type="ARBA" id="ARBA00023125"/>
    </source>
</evidence>
<dbReference type="SMART" id="SM00354">
    <property type="entry name" value="HTH_LACI"/>
    <property type="match status" value="1"/>
</dbReference>
<protein>
    <submittedName>
        <fullName evidence="5">DNA-binding LacI/PurR family transcriptional regulator</fullName>
    </submittedName>
</protein>
<dbReference type="EMBL" id="QKZL01000016">
    <property type="protein sequence ID" value="PZX13751.1"/>
    <property type="molecule type" value="Genomic_DNA"/>
</dbReference>
<evidence type="ECO:0000313" key="5">
    <source>
        <dbReference type="EMBL" id="PZX13751.1"/>
    </source>
</evidence>
<name>A0A2W7N195_9RHOB</name>
<dbReference type="InterPro" id="IPR000843">
    <property type="entry name" value="HTH_LacI"/>
</dbReference>
<dbReference type="Gene3D" id="3.40.50.2300">
    <property type="match status" value="2"/>
</dbReference>
<reference evidence="5 6" key="1">
    <citation type="submission" date="2018-06" db="EMBL/GenBank/DDBJ databases">
        <title>Genomic Encyclopedia of Archaeal and Bacterial Type Strains, Phase II (KMG-II): from individual species to whole genera.</title>
        <authorList>
            <person name="Goeker M."/>
        </authorList>
    </citation>
    <scope>NUCLEOTIDE SEQUENCE [LARGE SCALE GENOMIC DNA]</scope>
    <source>
        <strain evidence="5 6">DSM 22009</strain>
    </source>
</reference>
<dbReference type="GO" id="GO:0000976">
    <property type="term" value="F:transcription cis-regulatory region binding"/>
    <property type="evidence" value="ECO:0007669"/>
    <property type="project" value="TreeGrafter"/>
</dbReference>
<evidence type="ECO:0000256" key="3">
    <source>
        <dbReference type="ARBA" id="ARBA00023163"/>
    </source>
</evidence>
<dbReference type="PANTHER" id="PTHR30146">
    <property type="entry name" value="LACI-RELATED TRANSCRIPTIONAL REPRESSOR"/>
    <property type="match status" value="1"/>
</dbReference>
<dbReference type="OrthoDB" id="9805705at2"/>
<dbReference type="AlphaFoldDB" id="A0A2W7N195"/>
<dbReference type="CDD" id="cd01392">
    <property type="entry name" value="HTH_LacI"/>
    <property type="match status" value="1"/>
</dbReference>